<evidence type="ECO:0000256" key="1">
    <source>
        <dbReference type="ARBA" id="ARBA00004141"/>
    </source>
</evidence>
<dbReference type="InterPro" id="IPR037185">
    <property type="entry name" value="EmrE-like"/>
</dbReference>
<dbReference type="RefSeq" id="XP_003558804.2">
    <property type="nucleotide sequence ID" value="XM_003558756.4"/>
</dbReference>
<keyword evidence="10" id="KW-1185">Reference proteome</keyword>
<evidence type="ECO:0000256" key="3">
    <source>
        <dbReference type="ARBA" id="ARBA00022692"/>
    </source>
</evidence>
<dbReference type="Pfam" id="PF00892">
    <property type="entry name" value="EamA"/>
    <property type="match status" value="2"/>
</dbReference>
<dbReference type="ExpressionAtlas" id="A0A2K2DV80">
    <property type="expression patterns" value="baseline"/>
</dbReference>
<keyword evidence="3 6" id="KW-0812">Transmembrane</keyword>
<reference evidence="8" key="2">
    <citation type="submission" date="2017-06" db="EMBL/GenBank/DDBJ databases">
        <title>WGS assembly of Brachypodium distachyon.</title>
        <authorList>
            <consortium name="The International Brachypodium Initiative"/>
            <person name="Lucas S."/>
            <person name="Harmon-Smith M."/>
            <person name="Lail K."/>
            <person name="Tice H."/>
            <person name="Grimwood J."/>
            <person name="Bruce D."/>
            <person name="Barry K."/>
            <person name="Shu S."/>
            <person name="Lindquist E."/>
            <person name="Wang M."/>
            <person name="Pitluck S."/>
            <person name="Vogel J.P."/>
            <person name="Garvin D.F."/>
            <person name="Mockler T.C."/>
            <person name="Schmutz J."/>
            <person name="Rokhsar D."/>
            <person name="Bevan M.W."/>
        </authorList>
    </citation>
    <scope>NUCLEOTIDE SEQUENCE</scope>
    <source>
        <strain evidence="8">Bd21</strain>
    </source>
</reference>
<dbReference type="GeneID" id="100825246"/>
<feature type="transmembrane region" description="Helical" evidence="6">
    <location>
        <begin position="89"/>
        <end position="108"/>
    </location>
</feature>
<feature type="transmembrane region" description="Helical" evidence="6">
    <location>
        <begin position="381"/>
        <end position="399"/>
    </location>
</feature>
<feature type="transmembrane region" description="Helical" evidence="6">
    <location>
        <begin position="180"/>
        <end position="202"/>
    </location>
</feature>
<dbReference type="STRING" id="15368.A0A2K2DV80"/>
<feature type="transmembrane region" description="Helical" evidence="6">
    <location>
        <begin position="120"/>
        <end position="140"/>
    </location>
</feature>
<dbReference type="InterPro" id="IPR000620">
    <property type="entry name" value="EamA_dom"/>
</dbReference>
<sequence>MPLPVACCCSGRVESTAVIPMHASGAAAASGLQEPLVAHGLYKHRPLVPSSDAAFLLEAKKLLTHSVLFATAERAYIFEIMGGSMWMRYAPHNMMILVQLSYTLMYFVTEDAFNRGLNPYVYVTYRHLLVALLLCPFAYFHEKKLRPKMTLMLFLEIFVLSLLGVSLTLNMYFASLKYTSPTFVTAMANTVASITFAIAIVLRMEIVDVKSPRGLAKVAGTAVSFAGVTTMTFYKGAAIASPWKAPIHIHGSNAVHGSWVKGSLLAVASCVCWSIWYIMQAGSVERYPAELSLTAWMATVGGIQSAAFTVLLQHRKEDWLVGFGLNFWCIIYSGIACSGFAVFAQLWCTEKKGPVFVTMFNPVSTIMVAILAYFICGENLYVGSIIGGGVVILGMYMLLWGKDKDQEYNASSSKELQGSDLDWEKQAKMADVSSVQNDSQPETKTMT</sequence>
<dbReference type="SUPFAM" id="SSF103481">
    <property type="entry name" value="Multidrug resistance efflux transporter EmrE"/>
    <property type="match status" value="2"/>
</dbReference>
<dbReference type="EnsemblPlants" id="PNT78189">
    <property type="protein sequence ID" value="PNT78189"/>
    <property type="gene ID" value="BRADI_1g75087v3"/>
</dbReference>
<evidence type="ECO:0000256" key="4">
    <source>
        <dbReference type="ARBA" id="ARBA00022989"/>
    </source>
</evidence>
<keyword evidence="4 6" id="KW-1133">Transmembrane helix</keyword>
<dbReference type="Gramene" id="PNT78189">
    <property type="protein sequence ID" value="PNT78189"/>
    <property type="gene ID" value="BRADI_1g75087v3"/>
</dbReference>
<protein>
    <recommendedName>
        <fullName evidence="7">EamA domain-containing protein</fullName>
    </recommendedName>
</protein>
<dbReference type="EMBL" id="CM000880">
    <property type="protein sequence ID" value="PNT78189.1"/>
    <property type="molecule type" value="Genomic_DNA"/>
</dbReference>
<comment type="subcellular location">
    <subcellularLocation>
        <location evidence="1">Membrane</location>
        <topology evidence="1">Multi-pass membrane protein</topology>
    </subcellularLocation>
</comment>
<dbReference type="FunCoup" id="A0A2K2DV80">
    <property type="interactions" value="19"/>
</dbReference>
<evidence type="ECO:0000313" key="8">
    <source>
        <dbReference type="EMBL" id="PNT78189.1"/>
    </source>
</evidence>
<comment type="similarity">
    <text evidence="2">Belongs to the drug/metabolite transporter (DMT) superfamily. Plant drug/metabolite exporter (P-DME) (TC 2.A.7.4) family.</text>
</comment>
<feature type="transmembrane region" description="Helical" evidence="6">
    <location>
        <begin position="291"/>
        <end position="313"/>
    </location>
</feature>
<organism evidence="8">
    <name type="scientific">Brachypodium distachyon</name>
    <name type="common">Purple false brome</name>
    <name type="synonym">Trachynia distachya</name>
    <dbReference type="NCBI Taxonomy" id="15368"/>
    <lineage>
        <taxon>Eukaryota</taxon>
        <taxon>Viridiplantae</taxon>
        <taxon>Streptophyta</taxon>
        <taxon>Embryophyta</taxon>
        <taxon>Tracheophyta</taxon>
        <taxon>Spermatophyta</taxon>
        <taxon>Magnoliopsida</taxon>
        <taxon>Liliopsida</taxon>
        <taxon>Poales</taxon>
        <taxon>Poaceae</taxon>
        <taxon>BOP clade</taxon>
        <taxon>Pooideae</taxon>
        <taxon>Stipodae</taxon>
        <taxon>Brachypodieae</taxon>
        <taxon>Brachypodium</taxon>
    </lineage>
</organism>
<evidence type="ECO:0000256" key="2">
    <source>
        <dbReference type="ARBA" id="ARBA00007635"/>
    </source>
</evidence>
<dbReference type="AlphaFoldDB" id="A0A2K2DV80"/>
<dbReference type="Proteomes" id="UP000008810">
    <property type="component" value="Chromosome 1"/>
</dbReference>
<dbReference type="GO" id="GO:0005886">
    <property type="term" value="C:plasma membrane"/>
    <property type="evidence" value="ECO:0000318"/>
    <property type="project" value="GO_Central"/>
</dbReference>
<proteinExistence type="inferred from homology"/>
<evidence type="ECO:0000256" key="5">
    <source>
        <dbReference type="ARBA" id="ARBA00023136"/>
    </source>
</evidence>
<reference evidence="8 9" key="1">
    <citation type="journal article" date="2010" name="Nature">
        <title>Genome sequencing and analysis of the model grass Brachypodium distachyon.</title>
        <authorList>
            <consortium name="International Brachypodium Initiative"/>
        </authorList>
    </citation>
    <scope>NUCLEOTIDE SEQUENCE [LARGE SCALE GENOMIC DNA]</scope>
    <source>
        <strain evidence="8 9">Bd21</strain>
    </source>
</reference>
<feature type="transmembrane region" description="Helical" evidence="6">
    <location>
        <begin position="214"/>
        <end position="234"/>
    </location>
</feature>
<evidence type="ECO:0000313" key="9">
    <source>
        <dbReference type="EnsemblPlants" id="PNT78189"/>
    </source>
</evidence>
<evidence type="ECO:0000313" key="10">
    <source>
        <dbReference type="Proteomes" id="UP000008810"/>
    </source>
</evidence>
<feature type="transmembrane region" description="Helical" evidence="6">
    <location>
        <begin position="355"/>
        <end position="375"/>
    </location>
</feature>
<evidence type="ECO:0000256" key="6">
    <source>
        <dbReference type="SAM" id="Phobius"/>
    </source>
</evidence>
<keyword evidence="5 6" id="KW-0472">Membrane</keyword>
<feature type="transmembrane region" description="Helical" evidence="6">
    <location>
        <begin position="259"/>
        <end position="279"/>
    </location>
</feature>
<accession>A0A2K2DV80</accession>
<dbReference type="InterPro" id="IPR030184">
    <property type="entry name" value="WAT1-related"/>
</dbReference>
<name>A0A2K2DV80_BRADI</name>
<dbReference type="PANTHER" id="PTHR31218">
    <property type="entry name" value="WAT1-RELATED PROTEIN"/>
    <property type="match status" value="1"/>
</dbReference>
<dbReference type="GO" id="GO:0022857">
    <property type="term" value="F:transmembrane transporter activity"/>
    <property type="evidence" value="ECO:0007669"/>
    <property type="project" value="InterPro"/>
</dbReference>
<gene>
    <name evidence="9" type="primary">LOC100825246</name>
    <name evidence="8" type="ORF">BRADI_1g75087v3</name>
</gene>
<evidence type="ECO:0000259" key="7">
    <source>
        <dbReference type="Pfam" id="PF00892"/>
    </source>
</evidence>
<dbReference type="OrthoDB" id="1728340at2759"/>
<feature type="domain" description="EamA" evidence="7">
    <location>
        <begin position="261"/>
        <end position="399"/>
    </location>
</feature>
<feature type="transmembrane region" description="Helical" evidence="6">
    <location>
        <begin position="152"/>
        <end position="174"/>
    </location>
</feature>
<feature type="domain" description="EamA" evidence="7">
    <location>
        <begin position="94"/>
        <end position="229"/>
    </location>
</feature>
<feature type="transmembrane region" description="Helical" evidence="6">
    <location>
        <begin position="319"/>
        <end position="343"/>
    </location>
</feature>
<reference evidence="9" key="3">
    <citation type="submission" date="2018-08" db="UniProtKB">
        <authorList>
            <consortium name="EnsemblPlants"/>
        </authorList>
    </citation>
    <scope>IDENTIFICATION</scope>
    <source>
        <strain evidence="9">cv. Bd21</strain>
    </source>
</reference>
<dbReference type="KEGG" id="bdi:100825246"/>